<dbReference type="PANTHER" id="PTHR42852">
    <property type="entry name" value="THIOL:DISULFIDE INTERCHANGE PROTEIN DSBE"/>
    <property type="match status" value="1"/>
</dbReference>
<organism evidence="3 4">
    <name type="scientific">Candidatus Pullibacteroides excrementavium</name>
    <dbReference type="NCBI Taxonomy" id="2840905"/>
    <lineage>
        <taxon>Bacteria</taxon>
        <taxon>Pseudomonadati</taxon>
        <taxon>Bacteroidota</taxon>
        <taxon>Bacteroidia</taxon>
        <taxon>Bacteroidales</taxon>
        <taxon>Candidatus Pullibacteroides</taxon>
    </lineage>
</organism>
<dbReference type="InterPro" id="IPR000866">
    <property type="entry name" value="AhpC/TSA"/>
</dbReference>
<name>A0A9D9H1Z0_9BACT</name>
<dbReference type="InterPro" id="IPR050553">
    <property type="entry name" value="Thioredoxin_ResA/DsbE_sf"/>
</dbReference>
<dbReference type="PANTHER" id="PTHR42852:SF17">
    <property type="entry name" value="THIOREDOXIN-LIKE PROTEIN HI_1115"/>
    <property type="match status" value="1"/>
</dbReference>
<comment type="caution">
    <text evidence="3">The sequence shown here is derived from an EMBL/GenBank/DDBJ whole genome shotgun (WGS) entry which is preliminary data.</text>
</comment>
<sequence length="168" mass="18681">MKKIVLLATLMMSACFAFAQQLPSVTVTDLSGKQINTADLSNDGKPMIINFWATWCKPCLKEMSAINDVYIDWQDETGVKMYAVSIDDSRSSSRVKTMANAQAWDFDVLLDVNGDFKRAMNVVNPPHVFVVDGNGNVVFQHNGYSDGSEEELIEVVRKLNAGEPIEKQ</sequence>
<protein>
    <submittedName>
        <fullName evidence="3">TlpA family protein disulfide reductase</fullName>
    </submittedName>
</protein>
<feature type="chain" id="PRO_5039030243" evidence="1">
    <location>
        <begin position="20"/>
        <end position="168"/>
    </location>
</feature>
<dbReference type="Pfam" id="PF00578">
    <property type="entry name" value="AhpC-TSA"/>
    <property type="match status" value="1"/>
</dbReference>
<evidence type="ECO:0000259" key="2">
    <source>
        <dbReference type="PROSITE" id="PS51352"/>
    </source>
</evidence>
<dbReference type="AlphaFoldDB" id="A0A9D9H1Z0"/>
<dbReference type="PROSITE" id="PS51352">
    <property type="entry name" value="THIOREDOXIN_2"/>
    <property type="match status" value="1"/>
</dbReference>
<accession>A0A9D9H1Z0</accession>
<feature type="domain" description="Thioredoxin" evidence="2">
    <location>
        <begin position="16"/>
        <end position="161"/>
    </location>
</feature>
<dbReference type="Proteomes" id="UP000823612">
    <property type="component" value="Unassembled WGS sequence"/>
</dbReference>
<dbReference type="InterPro" id="IPR036249">
    <property type="entry name" value="Thioredoxin-like_sf"/>
</dbReference>
<dbReference type="EMBL" id="JADIMZ010000013">
    <property type="protein sequence ID" value="MBO8431843.1"/>
    <property type="molecule type" value="Genomic_DNA"/>
</dbReference>
<dbReference type="InterPro" id="IPR013766">
    <property type="entry name" value="Thioredoxin_domain"/>
</dbReference>
<dbReference type="CDD" id="cd02966">
    <property type="entry name" value="TlpA_like_family"/>
    <property type="match status" value="1"/>
</dbReference>
<evidence type="ECO:0000313" key="4">
    <source>
        <dbReference type="Proteomes" id="UP000823612"/>
    </source>
</evidence>
<keyword evidence="1" id="KW-0732">Signal</keyword>
<gene>
    <name evidence="3" type="ORF">IAB08_00910</name>
</gene>
<reference evidence="3" key="1">
    <citation type="submission" date="2020-10" db="EMBL/GenBank/DDBJ databases">
        <authorList>
            <person name="Gilroy R."/>
        </authorList>
    </citation>
    <scope>NUCLEOTIDE SEQUENCE</scope>
    <source>
        <strain evidence="3">2889</strain>
    </source>
</reference>
<dbReference type="Gene3D" id="3.40.30.10">
    <property type="entry name" value="Glutaredoxin"/>
    <property type="match status" value="1"/>
</dbReference>
<evidence type="ECO:0000256" key="1">
    <source>
        <dbReference type="SAM" id="SignalP"/>
    </source>
</evidence>
<proteinExistence type="predicted"/>
<feature type="signal peptide" evidence="1">
    <location>
        <begin position="1"/>
        <end position="19"/>
    </location>
</feature>
<dbReference type="GO" id="GO:0016491">
    <property type="term" value="F:oxidoreductase activity"/>
    <property type="evidence" value="ECO:0007669"/>
    <property type="project" value="InterPro"/>
</dbReference>
<dbReference type="SUPFAM" id="SSF52833">
    <property type="entry name" value="Thioredoxin-like"/>
    <property type="match status" value="1"/>
</dbReference>
<dbReference type="GO" id="GO:0016209">
    <property type="term" value="F:antioxidant activity"/>
    <property type="evidence" value="ECO:0007669"/>
    <property type="project" value="InterPro"/>
</dbReference>
<dbReference type="PROSITE" id="PS51257">
    <property type="entry name" value="PROKAR_LIPOPROTEIN"/>
    <property type="match status" value="1"/>
</dbReference>
<evidence type="ECO:0000313" key="3">
    <source>
        <dbReference type="EMBL" id="MBO8431843.1"/>
    </source>
</evidence>
<reference evidence="3" key="2">
    <citation type="journal article" date="2021" name="PeerJ">
        <title>Extensive microbial diversity within the chicken gut microbiome revealed by metagenomics and culture.</title>
        <authorList>
            <person name="Gilroy R."/>
            <person name="Ravi A."/>
            <person name="Getino M."/>
            <person name="Pursley I."/>
            <person name="Horton D.L."/>
            <person name="Alikhan N.F."/>
            <person name="Baker D."/>
            <person name="Gharbi K."/>
            <person name="Hall N."/>
            <person name="Watson M."/>
            <person name="Adriaenssens E.M."/>
            <person name="Foster-Nyarko E."/>
            <person name="Jarju S."/>
            <person name="Secka A."/>
            <person name="Antonio M."/>
            <person name="Oren A."/>
            <person name="Chaudhuri R.R."/>
            <person name="La Ragione R."/>
            <person name="Hildebrand F."/>
            <person name="Pallen M.J."/>
        </authorList>
    </citation>
    <scope>NUCLEOTIDE SEQUENCE</scope>
    <source>
        <strain evidence="3">2889</strain>
    </source>
</reference>